<evidence type="ECO:0000313" key="12">
    <source>
        <dbReference type="EMBL" id="GAA0609518.1"/>
    </source>
</evidence>
<evidence type="ECO:0000256" key="5">
    <source>
        <dbReference type="ARBA" id="ARBA00022500"/>
    </source>
</evidence>
<keyword evidence="8 10" id="KW-1133">Transmembrane helix</keyword>
<comment type="similarity">
    <text evidence="3 10">Belongs to the FliL family.</text>
</comment>
<evidence type="ECO:0000256" key="6">
    <source>
        <dbReference type="ARBA" id="ARBA00022692"/>
    </source>
</evidence>
<dbReference type="InterPro" id="IPR005503">
    <property type="entry name" value="FliL"/>
</dbReference>
<dbReference type="PANTHER" id="PTHR35091">
    <property type="entry name" value="FLAGELLAR PROTEIN FLIL"/>
    <property type="match status" value="1"/>
</dbReference>
<keyword evidence="4 10" id="KW-1003">Cell membrane</keyword>
<dbReference type="RefSeq" id="WP_344602149.1">
    <property type="nucleotide sequence ID" value="NZ_BAAAHE010000007.1"/>
</dbReference>
<proteinExistence type="inferred from homology"/>
<keyword evidence="9 10" id="KW-0472">Membrane</keyword>
<evidence type="ECO:0000256" key="7">
    <source>
        <dbReference type="ARBA" id="ARBA00022779"/>
    </source>
</evidence>
<evidence type="ECO:0000313" key="13">
    <source>
        <dbReference type="Proteomes" id="UP001500957"/>
    </source>
</evidence>
<dbReference type="PANTHER" id="PTHR35091:SF2">
    <property type="entry name" value="FLAGELLAR PROTEIN FLIL"/>
    <property type="match status" value="1"/>
</dbReference>
<keyword evidence="7 10" id="KW-0283">Flagellar rotation</keyword>
<evidence type="ECO:0000256" key="10">
    <source>
        <dbReference type="RuleBase" id="RU364125"/>
    </source>
</evidence>
<dbReference type="Proteomes" id="UP001500957">
    <property type="component" value="Unassembled WGS sequence"/>
</dbReference>
<evidence type="ECO:0000256" key="3">
    <source>
        <dbReference type="ARBA" id="ARBA00008281"/>
    </source>
</evidence>
<sequence>MTTPTIPRQGKAEDGAKDGAGDLAGKKGKAAKDGAKSGRKKKLIIVLVVLVAVAAAYFFVLKPKPAASGEPEPGMVVRLDPLTLNLDGGHYLKLSMALQFTAAASAGGGGHGGGSEEPDGSKALDIAIAQLSNRKIAELNTAAARQAAKTKLLDAIAEAYHHDVMDLYFTEFVMQ</sequence>
<protein>
    <recommendedName>
        <fullName evidence="10">Flagellar protein FliL</fullName>
    </recommendedName>
</protein>
<comment type="function">
    <text evidence="1 10">Controls the rotational direction of flagella during chemotaxis.</text>
</comment>
<keyword evidence="13" id="KW-1185">Reference proteome</keyword>
<evidence type="ECO:0000256" key="2">
    <source>
        <dbReference type="ARBA" id="ARBA00004162"/>
    </source>
</evidence>
<keyword evidence="5 10" id="KW-0145">Chemotaxis</keyword>
<evidence type="ECO:0000256" key="8">
    <source>
        <dbReference type="ARBA" id="ARBA00022989"/>
    </source>
</evidence>
<dbReference type="Pfam" id="PF03748">
    <property type="entry name" value="FliL"/>
    <property type="match status" value="1"/>
</dbReference>
<evidence type="ECO:0000256" key="1">
    <source>
        <dbReference type="ARBA" id="ARBA00002254"/>
    </source>
</evidence>
<name>A0ABN1GDZ8_9ACTN</name>
<comment type="caution">
    <text evidence="12">The sequence shown here is derived from an EMBL/GenBank/DDBJ whole genome shotgun (WGS) entry which is preliminary data.</text>
</comment>
<evidence type="ECO:0000256" key="9">
    <source>
        <dbReference type="ARBA" id="ARBA00023136"/>
    </source>
</evidence>
<organism evidence="12 13">
    <name type="scientific">Sporichthya brevicatena</name>
    <dbReference type="NCBI Taxonomy" id="171442"/>
    <lineage>
        <taxon>Bacteria</taxon>
        <taxon>Bacillati</taxon>
        <taxon>Actinomycetota</taxon>
        <taxon>Actinomycetes</taxon>
        <taxon>Sporichthyales</taxon>
        <taxon>Sporichthyaceae</taxon>
        <taxon>Sporichthya</taxon>
    </lineage>
</organism>
<comment type="subcellular location">
    <subcellularLocation>
        <location evidence="2">Cell membrane</location>
        <topology evidence="2">Single-pass membrane protein</topology>
    </subcellularLocation>
</comment>
<dbReference type="EMBL" id="BAAAHE010000007">
    <property type="protein sequence ID" value="GAA0609518.1"/>
    <property type="molecule type" value="Genomic_DNA"/>
</dbReference>
<accession>A0ABN1GDZ8</accession>
<gene>
    <name evidence="12" type="ORF">GCM10009547_09520</name>
</gene>
<reference evidence="12 13" key="1">
    <citation type="journal article" date="2019" name="Int. J. Syst. Evol. Microbiol.">
        <title>The Global Catalogue of Microorganisms (GCM) 10K type strain sequencing project: providing services to taxonomists for standard genome sequencing and annotation.</title>
        <authorList>
            <consortium name="The Broad Institute Genomics Platform"/>
            <consortium name="The Broad Institute Genome Sequencing Center for Infectious Disease"/>
            <person name="Wu L."/>
            <person name="Ma J."/>
        </authorList>
    </citation>
    <scope>NUCLEOTIDE SEQUENCE [LARGE SCALE GENOMIC DNA]</scope>
    <source>
        <strain evidence="12 13">JCM 10671</strain>
    </source>
</reference>
<keyword evidence="6 10" id="KW-0812">Transmembrane</keyword>
<evidence type="ECO:0000256" key="4">
    <source>
        <dbReference type="ARBA" id="ARBA00022475"/>
    </source>
</evidence>
<feature type="transmembrane region" description="Helical" evidence="10">
    <location>
        <begin position="43"/>
        <end position="61"/>
    </location>
</feature>
<evidence type="ECO:0000256" key="11">
    <source>
        <dbReference type="SAM" id="MobiDB-lite"/>
    </source>
</evidence>
<feature type="region of interest" description="Disordered" evidence="11">
    <location>
        <begin position="1"/>
        <end position="33"/>
    </location>
</feature>
<feature type="compositionally biased region" description="Basic and acidic residues" evidence="11">
    <location>
        <begin position="10"/>
        <end position="20"/>
    </location>
</feature>